<dbReference type="InterPro" id="IPR036127">
    <property type="entry name" value="CcmE-like_sf"/>
</dbReference>
<organism evidence="14 15">
    <name type="scientific">Alcaligenes faecalis</name>
    <dbReference type="NCBI Taxonomy" id="511"/>
    <lineage>
        <taxon>Bacteria</taxon>
        <taxon>Pseudomonadati</taxon>
        <taxon>Pseudomonadota</taxon>
        <taxon>Betaproteobacteria</taxon>
        <taxon>Burkholderiales</taxon>
        <taxon>Alcaligenaceae</taxon>
        <taxon>Alcaligenes</taxon>
    </lineage>
</organism>
<dbReference type="SUPFAM" id="SSF82093">
    <property type="entry name" value="Heme chaperone CcmE"/>
    <property type="match status" value="1"/>
</dbReference>
<evidence type="ECO:0000256" key="4">
    <source>
        <dbReference type="ARBA" id="ARBA00022692"/>
    </source>
</evidence>
<keyword evidence="6 12" id="KW-0201">Cytochrome c-type biogenesis</keyword>
<evidence type="ECO:0000313" key="15">
    <source>
        <dbReference type="Proteomes" id="UP000245216"/>
    </source>
</evidence>
<evidence type="ECO:0000256" key="5">
    <source>
        <dbReference type="ARBA" id="ARBA00022723"/>
    </source>
</evidence>
<dbReference type="AlphaFoldDB" id="A0A2U2BL48"/>
<comment type="similarity">
    <text evidence="12">Belongs to the CcmE/CycJ family.</text>
</comment>
<evidence type="ECO:0000256" key="7">
    <source>
        <dbReference type="ARBA" id="ARBA00022968"/>
    </source>
</evidence>
<comment type="subcellular location">
    <subcellularLocation>
        <location evidence="1">Cell inner membrane</location>
    </subcellularLocation>
    <subcellularLocation>
        <location evidence="12">Cell membrane</location>
        <topology evidence="12">Single-pass type II membrane protein</topology>
    </subcellularLocation>
</comment>
<reference evidence="14 15" key="1">
    <citation type="submission" date="2018-05" db="EMBL/GenBank/DDBJ databases">
        <title>Genome Sequence of an Efficient Indole-Degrading Bacterium, Alcaligenes sp.YBY.</title>
        <authorList>
            <person name="Yang B."/>
        </authorList>
    </citation>
    <scope>NUCLEOTIDE SEQUENCE [LARGE SCALE GENOMIC DNA]</scope>
    <source>
        <strain evidence="14 15">YBY</strain>
    </source>
</reference>
<protein>
    <recommendedName>
        <fullName evidence="12">Cytochrome c-type biogenesis protein CcmE</fullName>
    </recommendedName>
    <alternativeName>
        <fullName evidence="12">Cytochrome c maturation protein E</fullName>
    </alternativeName>
    <alternativeName>
        <fullName evidence="12">Heme chaperone CcmE</fullName>
    </alternativeName>
</protein>
<reference evidence="14 15" key="2">
    <citation type="submission" date="2018-05" db="EMBL/GenBank/DDBJ databases">
        <authorList>
            <person name="Lanie J.A."/>
            <person name="Ng W.-L."/>
            <person name="Kazmierczak K.M."/>
            <person name="Andrzejewski T.M."/>
            <person name="Davidsen T.M."/>
            <person name="Wayne K.J."/>
            <person name="Tettelin H."/>
            <person name="Glass J.I."/>
            <person name="Rusch D."/>
            <person name="Podicherti R."/>
            <person name="Tsui H.-C.T."/>
            <person name="Winkler M.E."/>
        </authorList>
    </citation>
    <scope>NUCLEOTIDE SEQUENCE [LARGE SCALE GENOMIC DNA]</scope>
    <source>
        <strain evidence="14 15">YBY</strain>
    </source>
</reference>
<dbReference type="NCBIfam" id="NF009727">
    <property type="entry name" value="PRK13254.1-1"/>
    <property type="match status" value="1"/>
</dbReference>
<gene>
    <name evidence="12" type="primary">ccmE</name>
    <name evidence="12" type="synonym">cycJ</name>
    <name evidence="14" type="ORF">DF183_08570</name>
</gene>
<keyword evidence="3 12" id="KW-0349">Heme</keyword>
<keyword evidence="10 12" id="KW-0472">Membrane</keyword>
<proteinExistence type="inferred from homology"/>
<evidence type="ECO:0000256" key="11">
    <source>
        <dbReference type="ARBA" id="ARBA00056663"/>
    </source>
</evidence>
<dbReference type="Proteomes" id="UP000245216">
    <property type="component" value="Unassembled WGS sequence"/>
</dbReference>
<feature type="topological domain" description="Extracellular" evidence="12">
    <location>
        <begin position="29"/>
        <end position="149"/>
    </location>
</feature>
<dbReference type="InterPro" id="IPR012340">
    <property type="entry name" value="NA-bd_OB-fold"/>
</dbReference>
<keyword evidence="8 12" id="KW-1133">Transmembrane helix</keyword>
<dbReference type="STRING" id="511.UZ73_07465"/>
<dbReference type="GO" id="GO:0046872">
    <property type="term" value="F:metal ion binding"/>
    <property type="evidence" value="ECO:0007669"/>
    <property type="project" value="UniProtKB-KW"/>
</dbReference>
<dbReference type="EMBL" id="QEXO01000002">
    <property type="protein sequence ID" value="PWE14744.1"/>
    <property type="molecule type" value="Genomic_DNA"/>
</dbReference>
<feature type="binding site" description="covalent" evidence="12 13">
    <location>
        <position position="124"/>
    </location>
    <ligand>
        <name>heme</name>
        <dbReference type="ChEBI" id="CHEBI:30413"/>
    </ligand>
</feature>
<evidence type="ECO:0000256" key="9">
    <source>
        <dbReference type="ARBA" id="ARBA00023004"/>
    </source>
</evidence>
<dbReference type="PANTHER" id="PTHR34128:SF2">
    <property type="entry name" value="CYTOCHROME C-TYPE BIOGENESIS PROTEIN CCME HOMOLOG, MITOCHONDRIAL"/>
    <property type="match status" value="1"/>
</dbReference>
<dbReference type="PANTHER" id="PTHR34128">
    <property type="entry name" value="CYTOCHROME C-TYPE BIOGENESIS PROTEIN CCME HOMOLOG, MITOCHONDRIAL"/>
    <property type="match status" value="1"/>
</dbReference>
<dbReference type="FunFam" id="2.40.50.140:FF:000104">
    <property type="entry name" value="Cytochrome c-type biogenesis protein CcmE"/>
    <property type="match status" value="1"/>
</dbReference>
<dbReference type="Pfam" id="PF03100">
    <property type="entry name" value="CcmE"/>
    <property type="match status" value="1"/>
</dbReference>
<feature type="topological domain" description="Cytoplasmic" evidence="12">
    <location>
        <begin position="1"/>
        <end position="7"/>
    </location>
</feature>
<dbReference type="GO" id="GO:0017003">
    <property type="term" value="P:protein-heme linkage"/>
    <property type="evidence" value="ECO:0007669"/>
    <property type="project" value="UniProtKB-UniRule"/>
</dbReference>
<keyword evidence="9 12" id="KW-0408">Iron</keyword>
<dbReference type="RefSeq" id="WP_109088854.1">
    <property type="nucleotide sequence ID" value="NZ_CP039544.1"/>
</dbReference>
<evidence type="ECO:0000256" key="6">
    <source>
        <dbReference type="ARBA" id="ARBA00022748"/>
    </source>
</evidence>
<keyword evidence="7 12" id="KW-0735">Signal-anchor</keyword>
<dbReference type="InterPro" id="IPR004329">
    <property type="entry name" value="CcmE"/>
</dbReference>
<keyword evidence="5 12" id="KW-0479">Metal-binding</keyword>
<dbReference type="NCBIfam" id="NF009729">
    <property type="entry name" value="PRK13254.1-3"/>
    <property type="match status" value="1"/>
</dbReference>
<evidence type="ECO:0000256" key="1">
    <source>
        <dbReference type="ARBA" id="ARBA00004533"/>
    </source>
</evidence>
<dbReference type="GO" id="GO:0005886">
    <property type="term" value="C:plasma membrane"/>
    <property type="evidence" value="ECO:0007669"/>
    <property type="project" value="UniProtKB-SubCell"/>
</dbReference>
<evidence type="ECO:0000256" key="10">
    <source>
        <dbReference type="ARBA" id="ARBA00023136"/>
    </source>
</evidence>
<accession>A0A2U2BL48</accession>
<sequence>MTKRQNRLALILGALVVLGAATALILNAFQSSLVFFFTPTEVSQGQSPENRTFRVGGIVQMDSIRRGGAQGMAVNFVVTDGAAQVPVSYTGILPDLFQEGKGVVAQGRLNEQGHFVAEEVLAKHDENYMPPEAMHAMEQAERAKQGAQP</sequence>
<evidence type="ECO:0000313" key="14">
    <source>
        <dbReference type="EMBL" id="PWE14744.1"/>
    </source>
</evidence>
<dbReference type="HAMAP" id="MF_01959">
    <property type="entry name" value="CcmE"/>
    <property type="match status" value="1"/>
</dbReference>
<evidence type="ECO:0000256" key="8">
    <source>
        <dbReference type="ARBA" id="ARBA00022989"/>
    </source>
</evidence>
<keyword evidence="4 12" id="KW-0812">Transmembrane</keyword>
<dbReference type="GO" id="GO:0017004">
    <property type="term" value="P:cytochrome complex assembly"/>
    <property type="evidence" value="ECO:0007669"/>
    <property type="project" value="UniProtKB-KW"/>
</dbReference>
<comment type="caution">
    <text evidence="14">The sequence shown here is derived from an EMBL/GenBank/DDBJ whole genome shotgun (WGS) entry which is preliminary data.</text>
</comment>
<evidence type="ECO:0000256" key="12">
    <source>
        <dbReference type="HAMAP-Rule" id="MF_01959"/>
    </source>
</evidence>
<evidence type="ECO:0000256" key="13">
    <source>
        <dbReference type="PIRSR" id="PIRSR604329-50"/>
    </source>
</evidence>
<comment type="function">
    <text evidence="11 12">Heme chaperone required for the biogenesis of c-type cytochromes. Transiently binds heme delivered by CcmC and transfers the heme to apo-cytochromes in a process facilitated by CcmF and CcmH.</text>
</comment>
<evidence type="ECO:0000256" key="3">
    <source>
        <dbReference type="ARBA" id="ARBA00022617"/>
    </source>
</evidence>
<dbReference type="Gene3D" id="2.40.50.140">
    <property type="entry name" value="Nucleic acid-binding proteins"/>
    <property type="match status" value="1"/>
</dbReference>
<dbReference type="GO" id="GO:0020037">
    <property type="term" value="F:heme binding"/>
    <property type="evidence" value="ECO:0007669"/>
    <property type="project" value="InterPro"/>
</dbReference>
<dbReference type="NCBIfam" id="NF009731">
    <property type="entry name" value="PRK13254.1-5"/>
    <property type="match status" value="1"/>
</dbReference>
<evidence type="ECO:0000256" key="2">
    <source>
        <dbReference type="ARBA" id="ARBA00022475"/>
    </source>
</evidence>
<keyword evidence="2 12" id="KW-1003">Cell membrane</keyword>
<feature type="binding site" description="axial binding residue" evidence="12 13">
    <location>
        <position position="128"/>
    </location>
    <ligand>
        <name>heme</name>
        <dbReference type="ChEBI" id="CHEBI:30413"/>
    </ligand>
    <ligandPart>
        <name>Fe</name>
        <dbReference type="ChEBI" id="CHEBI:18248"/>
    </ligandPart>
</feature>
<name>A0A2U2BL48_ALCFA</name>